<comment type="caution">
    <text evidence="1">The sequence shown here is derived from an EMBL/GenBank/DDBJ whole genome shotgun (WGS) entry which is preliminary data.</text>
</comment>
<reference evidence="1" key="1">
    <citation type="submission" date="2021-04" db="EMBL/GenBank/DDBJ databases">
        <title>Genomic analysis of electroactive and textile dye degrading Bacillus circulans strain: DC10 isolated from constructed wetland-microbial fuel cells treating textile dye wastewaters.</title>
        <authorList>
            <person name="Patel D.U."/>
            <person name="Desai C.R."/>
        </authorList>
    </citation>
    <scope>NUCLEOTIDE SEQUENCE</scope>
    <source>
        <strain evidence="1">DC10</strain>
    </source>
</reference>
<gene>
    <name evidence="1" type="ORF">KD144_21515</name>
</gene>
<proteinExistence type="predicted"/>
<protein>
    <submittedName>
        <fullName evidence="1">Uncharacterized protein</fullName>
    </submittedName>
</protein>
<name>A0A941JKR8_NIACI</name>
<sequence>MAIRPIIDNVKTLGNSLLLVDIKPAYERIEKDGKFVRSSTISHYNYSVVALEKKFEKISIKIEEAQPLFNTEESEVPENTLVKFENLELKPYVNNSFIQLSAKADKCIIIKQ</sequence>
<dbReference type="EMBL" id="JAGTPX010000033">
    <property type="protein sequence ID" value="MBR8672120.1"/>
    <property type="molecule type" value="Genomic_DNA"/>
</dbReference>
<dbReference type="AlphaFoldDB" id="A0A941JKR8"/>
<evidence type="ECO:0000313" key="1">
    <source>
        <dbReference type="EMBL" id="MBR8672120.1"/>
    </source>
</evidence>
<accession>A0A941JKR8</accession>
<dbReference type="RefSeq" id="WP_212121358.1">
    <property type="nucleotide sequence ID" value="NZ_JAGTPX020000031.1"/>
</dbReference>
<organism evidence="1">
    <name type="scientific">Niallia circulans</name>
    <name type="common">Bacillus circulans</name>
    <dbReference type="NCBI Taxonomy" id="1397"/>
    <lineage>
        <taxon>Bacteria</taxon>
        <taxon>Bacillati</taxon>
        <taxon>Bacillota</taxon>
        <taxon>Bacilli</taxon>
        <taxon>Bacillales</taxon>
        <taxon>Bacillaceae</taxon>
        <taxon>Niallia</taxon>
    </lineage>
</organism>